<organism evidence="1">
    <name type="scientific">Rhizophora mucronata</name>
    <name type="common">Asiatic mangrove</name>
    <dbReference type="NCBI Taxonomy" id="61149"/>
    <lineage>
        <taxon>Eukaryota</taxon>
        <taxon>Viridiplantae</taxon>
        <taxon>Streptophyta</taxon>
        <taxon>Embryophyta</taxon>
        <taxon>Tracheophyta</taxon>
        <taxon>Spermatophyta</taxon>
        <taxon>Magnoliopsida</taxon>
        <taxon>eudicotyledons</taxon>
        <taxon>Gunneridae</taxon>
        <taxon>Pentapetalae</taxon>
        <taxon>rosids</taxon>
        <taxon>fabids</taxon>
        <taxon>Malpighiales</taxon>
        <taxon>Rhizophoraceae</taxon>
        <taxon>Rhizophora</taxon>
    </lineage>
</organism>
<reference evidence="1" key="1">
    <citation type="submission" date="2018-02" db="EMBL/GenBank/DDBJ databases">
        <title>Rhizophora mucronata_Transcriptome.</title>
        <authorList>
            <person name="Meera S.P."/>
            <person name="Sreeshan A."/>
            <person name="Augustine A."/>
        </authorList>
    </citation>
    <scope>NUCLEOTIDE SEQUENCE</scope>
    <source>
        <tissue evidence="1">Leaf</tissue>
    </source>
</reference>
<sequence length="57" mass="6760">MKVIQIAKWQTDECCRYLLWYDISRCSFGAANFCYVMLLRSVCMTKLLSFNRLPLDT</sequence>
<accession>A0A2P2R040</accession>
<evidence type="ECO:0000313" key="1">
    <source>
        <dbReference type="EMBL" id="MBX72609.1"/>
    </source>
</evidence>
<name>A0A2P2R040_RHIMU</name>
<proteinExistence type="predicted"/>
<dbReference type="AlphaFoldDB" id="A0A2P2R040"/>
<protein>
    <submittedName>
        <fullName evidence="1">Uncharacterized protein</fullName>
    </submittedName>
</protein>
<dbReference type="EMBL" id="GGEC01092125">
    <property type="protein sequence ID" value="MBX72609.1"/>
    <property type="molecule type" value="Transcribed_RNA"/>
</dbReference>